<dbReference type="InterPro" id="IPR009734">
    <property type="entry name" value="Myoviridae_GpU"/>
</dbReference>
<dbReference type="InterPro" id="IPR016912">
    <property type="entry name" value="Phage_P2_GpU"/>
</dbReference>
<proteinExistence type="predicted"/>
<accession>A0ABS5JGE4</accession>
<name>A0ABS5JGE4_9GAMM</name>
<dbReference type="EMBL" id="JAERKB010000005">
    <property type="protein sequence ID" value="MBS0968996.1"/>
    <property type="molecule type" value="Genomic_DNA"/>
</dbReference>
<organism evidence="1 2">
    <name type="scientific">Nissabacter archeti</name>
    <dbReference type="NCBI Taxonomy" id="1917880"/>
    <lineage>
        <taxon>Bacteria</taxon>
        <taxon>Pseudomonadati</taxon>
        <taxon>Pseudomonadota</taxon>
        <taxon>Gammaproteobacteria</taxon>
        <taxon>Enterobacterales</taxon>
        <taxon>Yersiniaceae</taxon>
        <taxon>Nissabacter</taxon>
    </lineage>
</organism>
<dbReference type="PIRSF" id="PIRSF029208">
    <property type="entry name" value="Phage_tail_GPU"/>
    <property type="match status" value="1"/>
</dbReference>
<dbReference type="Proteomes" id="UP000680634">
    <property type="component" value="Unassembled WGS sequence"/>
</dbReference>
<dbReference type="Pfam" id="PF06995">
    <property type="entry name" value="Phage_P2_GpU"/>
    <property type="match status" value="1"/>
</dbReference>
<keyword evidence="2" id="KW-1185">Reference proteome</keyword>
<gene>
    <name evidence="1" type="ORF">JK232_08815</name>
</gene>
<dbReference type="RefSeq" id="WP_072929039.1">
    <property type="nucleotide sequence ID" value="NZ_FQXW01000006.1"/>
</dbReference>
<protein>
    <submittedName>
        <fullName evidence="1">Phage tail protein</fullName>
    </submittedName>
</protein>
<evidence type="ECO:0000313" key="2">
    <source>
        <dbReference type="Proteomes" id="UP000680634"/>
    </source>
</evidence>
<evidence type="ECO:0000313" key="1">
    <source>
        <dbReference type="EMBL" id="MBS0968996.1"/>
    </source>
</evidence>
<sequence length="154" mass="16335">MLMTLGMMVFKLQTLPFKTMAHKATFRWPTNSRVGARPAAQFLGPDAETITLSGTLVPEVTGGQPSLMALQAIGQSGCAWPLIAGNGLIYGMYVVKEISDTHSELTARGEPQKIDFTLTLQRIDENLVAMFGDLAAQAKALPGKAAGTLSKLGG</sequence>
<reference evidence="2" key="1">
    <citation type="submission" date="2023-07" db="EMBL/GenBank/DDBJ databases">
        <title>Genome-inferred correspondence between phylogeny and metabolic traits in the wild Drosophila gut microbiome.</title>
        <authorList>
            <person name="Bueno E."/>
            <person name="Blow F."/>
            <person name="Douglas A.E."/>
        </authorList>
    </citation>
    <scope>NUCLEOTIDE SEQUENCE [LARGE SCALE GENOMIC DNA]</scope>
    <source>
        <strain evidence="2">JGM97</strain>
    </source>
</reference>
<comment type="caution">
    <text evidence="1">The sequence shown here is derived from an EMBL/GenBank/DDBJ whole genome shotgun (WGS) entry which is preliminary data.</text>
</comment>